<sequence length="65" mass="7549">MNYIREKLTADDCLKVYPINTVFSDDSTLEGLSYMSNMEERHKVEEMVIDCVSELGYTMKFGENN</sequence>
<organism evidence="1 2">
    <name type="scientific">Spartinivicinus marinus</name>
    <dbReference type="NCBI Taxonomy" id="2994442"/>
    <lineage>
        <taxon>Bacteria</taxon>
        <taxon>Pseudomonadati</taxon>
        <taxon>Pseudomonadota</taxon>
        <taxon>Gammaproteobacteria</taxon>
        <taxon>Oceanospirillales</taxon>
        <taxon>Zooshikellaceae</taxon>
        <taxon>Spartinivicinus</taxon>
    </lineage>
</organism>
<dbReference type="AlphaFoldDB" id="A0A853I6P7"/>
<dbReference type="RefSeq" id="WP_180566906.1">
    <property type="nucleotide sequence ID" value="NZ_JACCKB010000002.1"/>
</dbReference>
<keyword evidence="2" id="KW-1185">Reference proteome</keyword>
<name>A0A853I6P7_9GAMM</name>
<reference evidence="1 2" key="1">
    <citation type="submission" date="2020-07" db="EMBL/GenBank/DDBJ databases">
        <title>Endozoicomonas sp. nov., isolated from sediment.</title>
        <authorList>
            <person name="Gu T."/>
        </authorList>
    </citation>
    <scope>NUCLEOTIDE SEQUENCE [LARGE SCALE GENOMIC DNA]</scope>
    <source>
        <strain evidence="1 2">SM1973</strain>
    </source>
</reference>
<evidence type="ECO:0000313" key="2">
    <source>
        <dbReference type="Proteomes" id="UP000569732"/>
    </source>
</evidence>
<comment type="caution">
    <text evidence="1">The sequence shown here is derived from an EMBL/GenBank/DDBJ whole genome shotgun (WGS) entry which is preliminary data.</text>
</comment>
<proteinExistence type="predicted"/>
<dbReference type="Proteomes" id="UP000569732">
    <property type="component" value="Unassembled WGS sequence"/>
</dbReference>
<gene>
    <name evidence="1" type="ORF">H0A36_02625</name>
</gene>
<accession>A0A853I6P7</accession>
<evidence type="ECO:0000313" key="1">
    <source>
        <dbReference type="EMBL" id="NYZ64885.1"/>
    </source>
</evidence>
<protein>
    <submittedName>
        <fullName evidence="1">Uncharacterized protein</fullName>
    </submittedName>
</protein>
<dbReference type="EMBL" id="JACCKB010000002">
    <property type="protein sequence ID" value="NYZ64885.1"/>
    <property type="molecule type" value="Genomic_DNA"/>
</dbReference>